<reference evidence="2" key="1">
    <citation type="submission" date="2019-04" db="EMBL/GenBank/DDBJ databases">
        <title>Genome assembly of Zosterops borbonicus 15179.</title>
        <authorList>
            <person name="Leroy T."/>
            <person name="Anselmetti Y."/>
            <person name="Tilak M.-K."/>
            <person name="Nabholz B."/>
        </authorList>
    </citation>
    <scope>NUCLEOTIDE SEQUENCE</scope>
    <source>
        <strain evidence="2">HGM_15179</strain>
        <tissue evidence="2">Muscle</tissue>
    </source>
</reference>
<protein>
    <submittedName>
        <fullName evidence="2">Uncharacterized protein</fullName>
    </submittedName>
</protein>
<evidence type="ECO:0000313" key="3">
    <source>
        <dbReference type="Proteomes" id="UP000796761"/>
    </source>
</evidence>
<proteinExistence type="predicted"/>
<evidence type="ECO:0000313" key="2">
    <source>
        <dbReference type="EMBL" id="TRZ08548.1"/>
    </source>
</evidence>
<sequence length="131" mass="14294">MEEQPQAPAQAGGSPAGKQLCREGLGGPGGEQVSMRQHRVLVAKKASGILDAIGKHCQQDGGCDLVLLISPGEAHLGCCVQFWAPQDKRDREPLKWVQQRATKMMNGLEHLVYEEGLQQLDLFSLKKGLHQ</sequence>
<organism evidence="2 3">
    <name type="scientific">Zosterops borbonicus</name>
    <dbReference type="NCBI Taxonomy" id="364589"/>
    <lineage>
        <taxon>Eukaryota</taxon>
        <taxon>Metazoa</taxon>
        <taxon>Chordata</taxon>
        <taxon>Craniata</taxon>
        <taxon>Vertebrata</taxon>
        <taxon>Euteleostomi</taxon>
        <taxon>Archelosauria</taxon>
        <taxon>Archosauria</taxon>
        <taxon>Dinosauria</taxon>
        <taxon>Saurischia</taxon>
        <taxon>Theropoda</taxon>
        <taxon>Coelurosauria</taxon>
        <taxon>Aves</taxon>
        <taxon>Neognathae</taxon>
        <taxon>Neoaves</taxon>
        <taxon>Telluraves</taxon>
        <taxon>Australaves</taxon>
        <taxon>Passeriformes</taxon>
        <taxon>Sylvioidea</taxon>
        <taxon>Zosteropidae</taxon>
        <taxon>Zosterops</taxon>
    </lineage>
</organism>
<dbReference type="AlphaFoldDB" id="A0A8K1DBY5"/>
<evidence type="ECO:0000256" key="1">
    <source>
        <dbReference type="SAM" id="MobiDB-lite"/>
    </source>
</evidence>
<keyword evidence="3" id="KW-1185">Reference proteome</keyword>
<name>A0A8K1DBY5_9PASS</name>
<feature type="region of interest" description="Disordered" evidence="1">
    <location>
        <begin position="1"/>
        <end position="32"/>
    </location>
</feature>
<accession>A0A8K1DBY5</accession>
<dbReference type="EMBL" id="SWJQ01001319">
    <property type="protein sequence ID" value="TRZ08548.1"/>
    <property type="molecule type" value="Genomic_DNA"/>
</dbReference>
<gene>
    <name evidence="2" type="ORF">HGM15179_018561</name>
</gene>
<dbReference type="Proteomes" id="UP000796761">
    <property type="component" value="Unassembled WGS sequence"/>
</dbReference>
<comment type="caution">
    <text evidence="2">The sequence shown here is derived from an EMBL/GenBank/DDBJ whole genome shotgun (WGS) entry which is preliminary data.</text>
</comment>
<feature type="compositionally biased region" description="Low complexity" evidence="1">
    <location>
        <begin position="1"/>
        <end position="17"/>
    </location>
</feature>
<dbReference type="OrthoDB" id="276744at2759"/>